<feature type="domain" description="Fumarylacetoacetase-like C-terminal" evidence="2">
    <location>
        <begin position="15"/>
        <end position="182"/>
    </location>
</feature>
<dbReference type="AlphaFoldDB" id="A0A553JKP8"/>
<reference evidence="4" key="1">
    <citation type="submission" date="2019-07" db="EMBL/GenBank/DDBJ databases">
        <title>Shewanella sp. YLB-08 draft genomic sequence.</title>
        <authorList>
            <person name="Yu L."/>
        </authorList>
    </citation>
    <scope>NUCLEOTIDE SEQUENCE [LARGE SCALE GENOMIC DNA]</scope>
    <source>
        <strain evidence="4">JCM 20706</strain>
    </source>
</reference>
<evidence type="ECO:0000259" key="2">
    <source>
        <dbReference type="Pfam" id="PF01557"/>
    </source>
</evidence>
<protein>
    <submittedName>
        <fullName evidence="3">Fumarylacetoacetate hydrolase family protein</fullName>
    </submittedName>
</protein>
<dbReference type="SUPFAM" id="SSF56529">
    <property type="entry name" value="FAH"/>
    <property type="match status" value="1"/>
</dbReference>
<dbReference type="EMBL" id="VKGK01000024">
    <property type="protein sequence ID" value="TRY13016.1"/>
    <property type="molecule type" value="Genomic_DNA"/>
</dbReference>
<dbReference type="PANTHER" id="PTHR11820:SF7">
    <property type="entry name" value="ACYLPYRUVASE FAHD1, MITOCHONDRIAL"/>
    <property type="match status" value="1"/>
</dbReference>
<dbReference type="InterPro" id="IPR036663">
    <property type="entry name" value="Fumarylacetoacetase_C_sf"/>
</dbReference>
<evidence type="ECO:0000256" key="1">
    <source>
        <dbReference type="ARBA" id="ARBA00022723"/>
    </source>
</evidence>
<keyword evidence="4" id="KW-1185">Reference proteome</keyword>
<comment type="caution">
    <text evidence="3">The sequence shown here is derived from an EMBL/GenBank/DDBJ whole genome shotgun (WGS) entry which is preliminary data.</text>
</comment>
<evidence type="ECO:0000313" key="3">
    <source>
        <dbReference type="EMBL" id="TRY13016.1"/>
    </source>
</evidence>
<dbReference type="OrthoDB" id="9805307at2"/>
<keyword evidence="3" id="KW-0378">Hydrolase</keyword>
<accession>A0A553JKP8</accession>
<keyword evidence="1" id="KW-0479">Metal-binding</keyword>
<proteinExistence type="predicted"/>
<dbReference type="Proteomes" id="UP000318126">
    <property type="component" value="Unassembled WGS sequence"/>
</dbReference>
<sequence>MNTVTVNERVVIPFKLVCVGRNYVEHIKELGNEVPEEMLLFVKPNSAISTNLTSFHHEAIHYETELCFLFEQGKFTAVGIGLDLTKRALQSELKARGLPWERAKAFDGSAVFSEFVEIDSMSDELNFELSINGVQVQAGHIGLMMNSPEQILAEVSTFMSLQDGDIVMTGTPKGVGVVHLNDLFEVIVFDGKIQLINACWKAC</sequence>
<organism evidence="3 4">
    <name type="scientific">Shewanella hanedai</name>
    <name type="common">Alteromonas hanedai</name>
    <dbReference type="NCBI Taxonomy" id="25"/>
    <lineage>
        <taxon>Bacteria</taxon>
        <taxon>Pseudomonadati</taxon>
        <taxon>Pseudomonadota</taxon>
        <taxon>Gammaproteobacteria</taxon>
        <taxon>Alteromonadales</taxon>
        <taxon>Shewanellaceae</taxon>
        <taxon>Shewanella</taxon>
    </lineage>
</organism>
<name>A0A553JKP8_SHEHA</name>
<dbReference type="Pfam" id="PF01557">
    <property type="entry name" value="FAA_hydrolase"/>
    <property type="match status" value="1"/>
</dbReference>
<dbReference type="PANTHER" id="PTHR11820">
    <property type="entry name" value="ACYLPYRUVASE"/>
    <property type="match status" value="1"/>
</dbReference>
<dbReference type="GO" id="GO:0018773">
    <property type="term" value="F:acetylpyruvate hydrolase activity"/>
    <property type="evidence" value="ECO:0007669"/>
    <property type="project" value="TreeGrafter"/>
</dbReference>
<dbReference type="InterPro" id="IPR011234">
    <property type="entry name" value="Fumarylacetoacetase-like_C"/>
</dbReference>
<dbReference type="RefSeq" id="WP_144041588.1">
    <property type="nucleotide sequence ID" value="NZ_BMPL01000021.1"/>
</dbReference>
<dbReference type="GO" id="GO:0046872">
    <property type="term" value="F:metal ion binding"/>
    <property type="evidence" value="ECO:0007669"/>
    <property type="project" value="UniProtKB-KW"/>
</dbReference>
<evidence type="ECO:0000313" key="4">
    <source>
        <dbReference type="Proteomes" id="UP000318126"/>
    </source>
</evidence>
<dbReference type="Gene3D" id="3.90.850.10">
    <property type="entry name" value="Fumarylacetoacetase-like, C-terminal domain"/>
    <property type="match status" value="1"/>
</dbReference>
<gene>
    <name evidence="3" type="ORF">FN961_18070</name>
</gene>